<keyword evidence="5" id="KW-0238">DNA-binding</keyword>
<dbReference type="SUPFAM" id="SSF52172">
    <property type="entry name" value="CheY-like"/>
    <property type="match status" value="1"/>
</dbReference>
<dbReference type="PROSITE" id="PS50930">
    <property type="entry name" value="HTH_LYTTR"/>
    <property type="match status" value="1"/>
</dbReference>
<dbReference type="InterPro" id="IPR011006">
    <property type="entry name" value="CheY-like_superfamily"/>
</dbReference>
<dbReference type="InterPro" id="IPR001789">
    <property type="entry name" value="Sig_transdc_resp-reg_receiver"/>
</dbReference>
<dbReference type="Proteomes" id="UP001501175">
    <property type="component" value="Unassembled WGS sequence"/>
</dbReference>
<dbReference type="SMART" id="SM00448">
    <property type="entry name" value="REC"/>
    <property type="match status" value="1"/>
</dbReference>
<dbReference type="EMBL" id="BAABHD010000084">
    <property type="protein sequence ID" value="GAA4470223.1"/>
    <property type="molecule type" value="Genomic_DNA"/>
</dbReference>
<dbReference type="RefSeq" id="WP_345249916.1">
    <property type="nucleotide sequence ID" value="NZ_BAABHD010000084.1"/>
</dbReference>
<evidence type="ECO:0000259" key="3">
    <source>
        <dbReference type="PROSITE" id="PS50110"/>
    </source>
</evidence>
<gene>
    <name evidence="5" type="ORF">GCM10023189_58460</name>
</gene>
<evidence type="ECO:0000313" key="6">
    <source>
        <dbReference type="Proteomes" id="UP001501175"/>
    </source>
</evidence>
<feature type="modified residue" description="4-aspartylphosphate" evidence="1">
    <location>
        <position position="55"/>
    </location>
</feature>
<evidence type="ECO:0000256" key="2">
    <source>
        <dbReference type="SAM" id="Coils"/>
    </source>
</evidence>
<proteinExistence type="predicted"/>
<dbReference type="GO" id="GO:0003677">
    <property type="term" value="F:DNA binding"/>
    <property type="evidence" value="ECO:0007669"/>
    <property type="project" value="UniProtKB-KW"/>
</dbReference>
<dbReference type="InterPro" id="IPR007492">
    <property type="entry name" value="LytTR_DNA-bd_dom"/>
</dbReference>
<keyword evidence="6" id="KW-1185">Reference proteome</keyword>
<dbReference type="Pfam" id="PF00072">
    <property type="entry name" value="Response_reg"/>
    <property type="match status" value="1"/>
</dbReference>
<keyword evidence="1" id="KW-0597">Phosphoprotein</keyword>
<feature type="domain" description="Response regulatory" evidence="3">
    <location>
        <begin position="2"/>
        <end position="115"/>
    </location>
</feature>
<sequence>MNVLIIEDEKLAAERLQQLVEQLDEAITVLARVDSVKKAVQYLSANPPLDLIFMDIQLADGLSFDIFERVEVACPVIFTTAYNEYAIKAFKVNSIDYLLKPIQESDLQQAYVKFRKLSPQERLSRQQESIVKLDEAFQRLTRQYKSRFVVKVGEHLHFVPVEQIDCFFSRDKGTFIQRSDKRNLVIDYPLEVVEELVNPTLFFRVSRKFVVNLNAIRDVVAYSNSRLRLFLKSGEPEEIIVSREKVQAFRDWLDS</sequence>
<dbReference type="Gene3D" id="2.40.50.1020">
    <property type="entry name" value="LytTr DNA-binding domain"/>
    <property type="match status" value="1"/>
</dbReference>
<evidence type="ECO:0000313" key="5">
    <source>
        <dbReference type="EMBL" id="GAA4470223.1"/>
    </source>
</evidence>
<dbReference type="SMART" id="SM00850">
    <property type="entry name" value="LytTR"/>
    <property type="match status" value="1"/>
</dbReference>
<protein>
    <submittedName>
        <fullName evidence="5">LytTR family DNA-binding domain-containing protein</fullName>
    </submittedName>
</protein>
<dbReference type="PANTHER" id="PTHR37299">
    <property type="entry name" value="TRANSCRIPTIONAL REGULATOR-RELATED"/>
    <property type="match status" value="1"/>
</dbReference>
<accession>A0ABP8NSR3</accession>
<evidence type="ECO:0000256" key="1">
    <source>
        <dbReference type="PROSITE-ProRule" id="PRU00169"/>
    </source>
</evidence>
<dbReference type="Gene3D" id="3.40.50.2300">
    <property type="match status" value="1"/>
</dbReference>
<name>A0ABP8NSR3_9BACT</name>
<dbReference type="PANTHER" id="PTHR37299:SF1">
    <property type="entry name" value="STAGE 0 SPORULATION PROTEIN A HOMOLOG"/>
    <property type="match status" value="1"/>
</dbReference>
<evidence type="ECO:0000259" key="4">
    <source>
        <dbReference type="PROSITE" id="PS50930"/>
    </source>
</evidence>
<organism evidence="5 6">
    <name type="scientific">Nibrella saemangeumensis</name>
    <dbReference type="NCBI Taxonomy" id="1084526"/>
    <lineage>
        <taxon>Bacteria</taxon>
        <taxon>Pseudomonadati</taxon>
        <taxon>Bacteroidota</taxon>
        <taxon>Cytophagia</taxon>
        <taxon>Cytophagales</taxon>
        <taxon>Spirosomataceae</taxon>
        <taxon>Nibrella</taxon>
    </lineage>
</organism>
<feature type="domain" description="HTH LytTR-type" evidence="4">
    <location>
        <begin position="148"/>
        <end position="255"/>
    </location>
</feature>
<comment type="caution">
    <text evidence="5">The sequence shown here is derived from an EMBL/GenBank/DDBJ whole genome shotgun (WGS) entry which is preliminary data.</text>
</comment>
<dbReference type="Pfam" id="PF04397">
    <property type="entry name" value="LytTR"/>
    <property type="match status" value="1"/>
</dbReference>
<keyword evidence="2" id="KW-0175">Coiled coil</keyword>
<feature type="coiled-coil region" evidence="2">
    <location>
        <begin position="6"/>
        <end position="33"/>
    </location>
</feature>
<dbReference type="InterPro" id="IPR046947">
    <property type="entry name" value="LytR-like"/>
</dbReference>
<reference evidence="6" key="1">
    <citation type="journal article" date="2019" name="Int. J. Syst. Evol. Microbiol.">
        <title>The Global Catalogue of Microorganisms (GCM) 10K type strain sequencing project: providing services to taxonomists for standard genome sequencing and annotation.</title>
        <authorList>
            <consortium name="The Broad Institute Genomics Platform"/>
            <consortium name="The Broad Institute Genome Sequencing Center for Infectious Disease"/>
            <person name="Wu L."/>
            <person name="Ma J."/>
        </authorList>
    </citation>
    <scope>NUCLEOTIDE SEQUENCE [LARGE SCALE GENOMIC DNA]</scope>
    <source>
        <strain evidence="6">JCM 17927</strain>
    </source>
</reference>
<dbReference type="PROSITE" id="PS50110">
    <property type="entry name" value="RESPONSE_REGULATORY"/>
    <property type="match status" value="1"/>
</dbReference>